<sequence length="250" mass="29197">MPLNVVLFSDKEKDMDYVQKDDSEDESEDGSKCGSEDESKIEEDEEVHEADHAPNVEYNKEDPPMIEGSTCPNMAEFKLALSQHAVKHEFDYNTEKSTPHRFRGYYKRKEEDNCPWRIHASTTDDLCTVVVRKNPHEHDCSSARRKKKVQNGTKRWICEKVKDWLIEDATLGARELQKKLKEHHKVIIHYKRVYMAISNDGRYSVLRSNFRDWDPPPVRGREILCSPRSLHLWDASPPFPFRPVLLNLSS</sequence>
<keyword evidence="2" id="KW-1185">Reference proteome</keyword>
<accession>A0ACD5XIK9</accession>
<reference evidence="1" key="2">
    <citation type="submission" date="2025-09" db="UniProtKB">
        <authorList>
            <consortium name="EnsemblPlants"/>
        </authorList>
    </citation>
    <scope>IDENTIFICATION</scope>
</reference>
<dbReference type="Proteomes" id="UP001732700">
    <property type="component" value="Chromosome 4D"/>
</dbReference>
<dbReference type="EnsemblPlants" id="AVESA.00010b.r2.4DG0778940.1">
    <property type="protein sequence ID" value="AVESA.00010b.r2.4DG0778940.1.CDS"/>
    <property type="gene ID" value="AVESA.00010b.r2.4DG0778940"/>
</dbReference>
<organism evidence="1 2">
    <name type="scientific">Avena sativa</name>
    <name type="common">Oat</name>
    <dbReference type="NCBI Taxonomy" id="4498"/>
    <lineage>
        <taxon>Eukaryota</taxon>
        <taxon>Viridiplantae</taxon>
        <taxon>Streptophyta</taxon>
        <taxon>Embryophyta</taxon>
        <taxon>Tracheophyta</taxon>
        <taxon>Spermatophyta</taxon>
        <taxon>Magnoliopsida</taxon>
        <taxon>Liliopsida</taxon>
        <taxon>Poales</taxon>
        <taxon>Poaceae</taxon>
        <taxon>BOP clade</taxon>
        <taxon>Pooideae</taxon>
        <taxon>Poodae</taxon>
        <taxon>Poeae</taxon>
        <taxon>Poeae Chloroplast Group 1 (Aveneae type)</taxon>
        <taxon>Aveninae</taxon>
        <taxon>Avena</taxon>
    </lineage>
</organism>
<evidence type="ECO:0000313" key="1">
    <source>
        <dbReference type="EnsemblPlants" id="AVESA.00010b.r2.4DG0778940.1.CDS"/>
    </source>
</evidence>
<proteinExistence type="predicted"/>
<evidence type="ECO:0000313" key="2">
    <source>
        <dbReference type="Proteomes" id="UP001732700"/>
    </source>
</evidence>
<reference evidence="1" key="1">
    <citation type="submission" date="2021-05" db="EMBL/GenBank/DDBJ databases">
        <authorList>
            <person name="Scholz U."/>
            <person name="Mascher M."/>
            <person name="Fiebig A."/>
        </authorList>
    </citation>
    <scope>NUCLEOTIDE SEQUENCE [LARGE SCALE GENOMIC DNA]</scope>
</reference>
<protein>
    <submittedName>
        <fullName evidence="1">Uncharacterized protein</fullName>
    </submittedName>
</protein>
<name>A0ACD5XIK9_AVESA</name>